<dbReference type="Proteomes" id="UP000320623">
    <property type="component" value="Unassembled WGS sequence"/>
</dbReference>
<gene>
    <name evidence="1" type="ORF">JGI1_00550</name>
</gene>
<dbReference type="OrthoDB" id="9791971at2"/>
<accession>A0A0S4MUK3</accession>
<sequence>MKFTKRDAERVGEVLKVKPKLQKNSFLFNVGKTSLEIFPKIKIGKKSGTLVSVYTPYSHLQLHFCTGYVASDLLGEVTFISEHDGRVSGLIIEVNGACSFYANLEKEILSGDFTKLEPQVMIPGIALSLGELLIEKKIRK</sequence>
<protein>
    <submittedName>
        <fullName evidence="1">Uncharacterized protein</fullName>
    </submittedName>
</protein>
<name>A0A0S4MUK3_9BACT</name>
<dbReference type="STRING" id="1643428.GCA_001442855_00535"/>
<organism evidence="1 2">
    <name type="scientific">Candidatus Thermokryptus mobilis</name>
    <dbReference type="NCBI Taxonomy" id="1643428"/>
    <lineage>
        <taxon>Bacteria</taxon>
        <taxon>Pseudomonadati</taxon>
        <taxon>Candidatus Kryptoniota</taxon>
        <taxon>Candidatus Thermokryptus</taxon>
    </lineage>
</organism>
<evidence type="ECO:0000313" key="2">
    <source>
        <dbReference type="Proteomes" id="UP000320623"/>
    </source>
</evidence>
<proteinExistence type="predicted"/>
<dbReference type="RefSeq" id="WP_140944344.1">
    <property type="nucleotide sequence ID" value="NZ_FAOO01000003.1"/>
</dbReference>
<reference evidence="2" key="1">
    <citation type="submission" date="2015-11" db="EMBL/GenBank/DDBJ databases">
        <authorList>
            <person name="Varghese N."/>
        </authorList>
    </citation>
    <scope>NUCLEOTIDE SEQUENCE [LARGE SCALE GENOMIC DNA]</scope>
</reference>
<keyword evidence="2" id="KW-1185">Reference proteome</keyword>
<dbReference type="EMBL" id="FAOO01000003">
    <property type="protein sequence ID" value="CUU02658.1"/>
    <property type="molecule type" value="Genomic_DNA"/>
</dbReference>
<dbReference type="AlphaFoldDB" id="A0A0S4MUK3"/>
<evidence type="ECO:0000313" key="1">
    <source>
        <dbReference type="EMBL" id="CUU02658.1"/>
    </source>
</evidence>